<sequence>MTPFPCRATASRHRMDLYNLGAARASPARGRAAERCRLAQVGAAEDGAAASSAPAKPVP</sequence>
<name>A0A017HE15_9RHOB</name>
<proteinExistence type="predicted"/>
<keyword evidence="2" id="KW-1185">Reference proteome</keyword>
<evidence type="ECO:0000313" key="2">
    <source>
        <dbReference type="Proteomes" id="UP000025047"/>
    </source>
</evidence>
<accession>A0A017HE15</accession>
<reference evidence="1 2" key="1">
    <citation type="submission" date="2013-03" db="EMBL/GenBank/DDBJ databases">
        <authorList>
            <person name="Fiebig A."/>
            <person name="Goeker M."/>
            <person name="Klenk H.-P.P."/>
        </authorList>
    </citation>
    <scope>NUCLEOTIDE SEQUENCE [LARGE SCALE GENOMIC DNA]</scope>
    <source>
        <strain evidence="1 2">DSM 17492</strain>
    </source>
</reference>
<dbReference type="EMBL" id="APGJ01000004">
    <property type="protein sequence ID" value="EYD72762.1"/>
    <property type="molecule type" value="Genomic_DNA"/>
</dbReference>
<dbReference type="STRING" id="1122180.Lokhon_01567"/>
<evidence type="ECO:0000313" key="1">
    <source>
        <dbReference type="EMBL" id="EYD72762.1"/>
    </source>
</evidence>
<dbReference type="PATRIC" id="fig|1122180.6.peg.1545"/>
<organism evidence="1 2">
    <name type="scientific">Limimaricola hongkongensis DSM 17492</name>
    <dbReference type="NCBI Taxonomy" id="1122180"/>
    <lineage>
        <taxon>Bacteria</taxon>
        <taxon>Pseudomonadati</taxon>
        <taxon>Pseudomonadota</taxon>
        <taxon>Alphaproteobacteria</taxon>
        <taxon>Rhodobacterales</taxon>
        <taxon>Paracoccaceae</taxon>
        <taxon>Limimaricola</taxon>
    </lineage>
</organism>
<gene>
    <name evidence="1" type="ORF">Lokhon_01567</name>
</gene>
<dbReference type="HOGENOM" id="CLU_2955064_0_0_5"/>
<dbReference type="AlphaFoldDB" id="A0A017HE15"/>
<dbReference type="Proteomes" id="UP000025047">
    <property type="component" value="Unassembled WGS sequence"/>
</dbReference>
<protein>
    <submittedName>
        <fullName evidence="1">Uncharacterized protein</fullName>
    </submittedName>
</protein>
<comment type="caution">
    <text evidence="1">The sequence shown here is derived from an EMBL/GenBank/DDBJ whole genome shotgun (WGS) entry which is preliminary data.</text>
</comment>